<evidence type="ECO:0000256" key="6">
    <source>
        <dbReference type="ARBA" id="ARBA00022692"/>
    </source>
</evidence>
<feature type="transmembrane region" description="Helical" evidence="14">
    <location>
        <begin position="231"/>
        <end position="248"/>
    </location>
</feature>
<dbReference type="EMBL" id="SIHO01000002">
    <property type="protein sequence ID" value="TFU03226.1"/>
    <property type="molecule type" value="Genomic_DNA"/>
</dbReference>
<comment type="function">
    <text evidence="14">Converts heme B (protoheme IX) to heme O by substitution of the vinyl group on carbon 2 of heme B porphyrin ring with a hydroxyethyl farnesyl side group.</text>
</comment>
<comment type="subcellular location">
    <subcellularLocation>
        <location evidence="1 14">Cell membrane</location>
        <topology evidence="1 14">Multi-pass membrane protein</topology>
    </subcellularLocation>
</comment>
<evidence type="ECO:0000256" key="8">
    <source>
        <dbReference type="ARBA" id="ARBA00023133"/>
    </source>
</evidence>
<dbReference type="PANTHER" id="PTHR43448">
    <property type="entry name" value="PROTOHEME IX FARNESYLTRANSFERASE, MITOCHONDRIAL"/>
    <property type="match status" value="1"/>
</dbReference>
<reference evidence="15 16" key="1">
    <citation type="submission" date="2019-02" db="EMBL/GenBank/DDBJ databases">
        <title>Polymorphobacter sp. isolated from the lake at the Tibet of China.</title>
        <authorList>
            <person name="Li A."/>
        </authorList>
    </citation>
    <scope>NUCLEOTIDE SEQUENCE [LARGE SCALE GENOMIC DNA]</scope>
    <source>
        <strain evidence="15 16">DJ1R-1</strain>
    </source>
</reference>
<keyword evidence="16" id="KW-1185">Reference proteome</keyword>
<comment type="catalytic activity">
    <reaction evidence="13 14">
        <text>heme b + (2E,6E)-farnesyl diphosphate + H2O = Fe(II)-heme o + diphosphate</text>
        <dbReference type="Rhea" id="RHEA:28070"/>
        <dbReference type="ChEBI" id="CHEBI:15377"/>
        <dbReference type="ChEBI" id="CHEBI:33019"/>
        <dbReference type="ChEBI" id="CHEBI:60344"/>
        <dbReference type="ChEBI" id="CHEBI:60530"/>
        <dbReference type="ChEBI" id="CHEBI:175763"/>
        <dbReference type="EC" id="2.5.1.141"/>
    </reaction>
</comment>
<dbReference type="InterPro" id="IPR044878">
    <property type="entry name" value="UbiA_sf"/>
</dbReference>
<evidence type="ECO:0000256" key="4">
    <source>
        <dbReference type="ARBA" id="ARBA00022475"/>
    </source>
</evidence>
<organism evidence="15 16">
    <name type="scientific">Glacieibacterium arshaanense</name>
    <dbReference type="NCBI Taxonomy" id="2511025"/>
    <lineage>
        <taxon>Bacteria</taxon>
        <taxon>Pseudomonadati</taxon>
        <taxon>Pseudomonadota</taxon>
        <taxon>Alphaproteobacteria</taxon>
        <taxon>Sphingomonadales</taxon>
        <taxon>Sphingosinicellaceae</taxon>
        <taxon>Glacieibacterium</taxon>
    </lineage>
</organism>
<evidence type="ECO:0000256" key="7">
    <source>
        <dbReference type="ARBA" id="ARBA00022989"/>
    </source>
</evidence>
<keyword evidence="5 14" id="KW-0808">Transferase</keyword>
<comment type="pathway">
    <text evidence="2 14">Porphyrin-containing compound metabolism; heme O biosynthesis; heme O from protoheme: step 1/1.</text>
</comment>
<dbReference type="OrthoDB" id="9814417at2"/>
<evidence type="ECO:0000256" key="10">
    <source>
        <dbReference type="ARBA" id="ARBA00030253"/>
    </source>
</evidence>
<dbReference type="Gene3D" id="1.10.357.140">
    <property type="entry name" value="UbiA prenyltransferase"/>
    <property type="match status" value="1"/>
</dbReference>
<sequence>MNTTELPATYVAGELQATNVAGLADWRDYFALLKPRVMTLVVFSAACAMAVAPGHIHPVIGFVAMLCVAVGAGAAGALNQWYEADIDALMKRTANRPLPAGRVDRGEALNFGVAFAVGSVAIMGVAVNWLAAAILAVSILFYVLVYTVGLKRRTPQNIVIGGAAGAFPPLIGWAAVTGDISALPVLLFALIFLWTPPHFWALALFMEADYSKAGVPMLPVTAGATATRRQILLYTLVLVPVSLMPWALGLTGWIYGGTALVFGLGFIACALAVWRNTATLAADMAPEKRMFRFSLLYLFMLFAALVVDYWILPWNA</sequence>
<feature type="transmembrane region" description="Helical" evidence="14">
    <location>
        <begin position="62"/>
        <end position="82"/>
    </location>
</feature>
<comment type="similarity">
    <text evidence="14">Belongs to the UbiA prenyltransferase family. Protoheme IX farnesyltransferase subfamily.</text>
</comment>
<proteinExistence type="inferred from homology"/>
<evidence type="ECO:0000256" key="1">
    <source>
        <dbReference type="ARBA" id="ARBA00004651"/>
    </source>
</evidence>
<dbReference type="GO" id="GO:0005886">
    <property type="term" value="C:plasma membrane"/>
    <property type="evidence" value="ECO:0007669"/>
    <property type="project" value="UniProtKB-SubCell"/>
</dbReference>
<dbReference type="CDD" id="cd13957">
    <property type="entry name" value="PT_UbiA_Cox10"/>
    <property type="match status" value="1"/>
</dbReference>
<protein>
    <recommendedName>
        <fullName evidence="11 14">Protoheme IX farnesyltransferase</fullName>
        <ecNumber evidence="3 14">2.5.1.141</ecNumber>
    </recommendedName>
    <alternativeName>
        <fullName evidence="12 14">Heme B farnesyltransferase</fullName>
    </alternativeName>
    <alternativeName>
        <fullName evidence="10 14">Heme O synthase</fullName>
    </alternativeName>
</protein>
<name>A0A4Y9EMB9_9SPHN</name>
<dbReference type="RefSeq" id="WP_135245818.1">
    <property type="nucleotide sequence ID" value="NZ_SIHO01000002.1"/>
</dbReference>
<dbReference type="Pfam" id="PF01040">
    <property type="entry name" value="UbiA"/>
    <property type="match status" value="1"/>
</dbReference>
<feature type="transmembrane region" description="Helical" evidence="14">
    <location>
        <begin position="254"/>
        <end position="274"/>
    </location>
</feature>
<evidence type="ECO:0000313" key="15">
    <source>
        <dbReference type="EMBL" id="TFU03226.1"/>
    </source>
</evidence>
<feature type="transmembrane region" description="Helical" evidence="14">
    <location>
        <begin position="157"/>
        <end position="176"/>
    </location>
</feature>
<dbReference type="InterPro" id="IPR030470">
    <property type="entry name" value="UbiA_prenylTrfase_CS"/>
</dbReference>
<evidence type="ECO:0000256" key="13">
    <source>
        <dbReference type="ARBA" id="ARBA00047690"/>
    </source>
</evidence>
<feature type="transmembrane region" description="Helical" evidence="14">
    <location>
        <begin position="37"/>
        <end position="56"/>
    </location>
</feature>
<dbReference type="InterPro" id="IPR000537">
    <property type="entry name" value="UbiA_prenyltransferase"/>
</dbReference>
<dbReference type="Proteomes" id="UP000297737">
    <property type="component" value="Unassembled WGS sequence"/>
</dbReference>
<dbReference type="GO" id="GO:0048034">
    <property type="term" value="P:heme O biosynthetic process"/>
    <property type="evidence" value="ECO:0007669"/>
    <property type="project" value="UniProtKB-UniRule"/>
</dbReference>
<dbReference type="NCBIfam" id="TIGR01473">
    <property type="entry name" value="cyoE_ctaB"/>
    <property type="match status" value="1"/>
</dbReference>
<evidence type="ECO:0000256" key="5">
    <source>
        <dbReference type="ARBA" id="ARBA00022679"/>
    </source>
</evidence>
<keyword evidence="8 14" id="KW-0350">Heme biosynthesis</keyword>
<keyword evidence="6 14" id="KW-0812">Transmembrane</keyword>
<dbReference type="AlphaFoldDB" id="A0A4Y9EMB9"/>
<dbReference type="UniPathway" id="UPA00834">
    <property type="reaction ID" value="UER00712"/>
</dbReference>
<feature type="transmembrane region" description="Helical" evidence="14">
    <location>
        <begin position="132"/>
        <end position="150"/>
    </location>
</feature>
<dbReference type="NCBIfam" id="NF003349">
    <property type="entry name" value="PRK04375.1-2"/>
    <property type="match status" value="1"/>
</dbReference>
<comment type="caution">
    <text evidence="15">The sequence shown here is derived from an EMBL/GenBank/DDBJ whole genome shotgun (WGS) entry which is preliminary data.</text>
</comment>
<dbReference type="InterPro" id="IPR006369">
    <property type="entry name" value="Protohaem_IX_farnesylTrfase"/>
</dbReference>
<evidence type="ECO:0000256" key="9">
    <source>
        <dbReference type="ARBA" id="ARBA00023136"/>
    </source>
</evidence>
<dbReference type="HAMAP" id="MF_00154">
    <property type="entry name" value="CyoE_CtaB"/>
    <property type="match status" value="1"/>
</dbReference>
<feature type="transmembrane region" description="Helical" evidence="14">
    <location>
        <begin position="295"/>
        <end position="312"/>
    </location>
</feature>
<comment type="miscellaneous">
    <text evidence="14">Carbon 2 of the heme B porphyrin ring is defined according to the Fischer nomenclature.</text>
</comment>
<dbReference type="PROSITE" id="PS00943">
    <property type="entry name" value="UBIA"/>
    <property type="match status" value="1"/>
</dbReference>
<gene>
    <name evidence="14" type="primary">ctaB</name>
    <name evidence="15" type="ORF">EUV02_08510</name>
</gene>
<evidence type="ECO:0000256" key="14">
    <source>
        <dbReference type="HAMAP-Rule" id="MF_00154"/>
    </source>
</evidence>
<dbReference type="GO" id="GO:0008495">
    <property type="term" value="F:protoheme IX farnesyltransferase activity"/>
    <property type="evidence" value="ECO:0007669"/>
    <property type="project" value="UniProtKB-UniRule"/>
</dbReference>
<dbReference type="PANTHER" id="PTHR43448:SF7">
    <property type="entry name" value="4-HYDROXYBENZOATE SOLANESYLTRANSFERASE"/>
    <property type="match status" value="1"/>
</dbReference>
<keyword evidence="9 14" id="KW-0472">Membrane</keyword>
<evidence type="ECO:0000256" key="3">
    <source>
        <dbReference type="ARBA" id="ARBA00012292"/>
    </source>
</evidence>
<dbReference type="EC" id="2.5.1.141" evidence="3 14"/>
<keyword evidence="4 14" id="KW-1003">Cell membrane</keyword>
<evidence type="ECO:0000256" key="12">
    <source>
        <dbReference type="ARBA" id="ARBA00042475"/>
    </source>
</evidence>
<evidence type="ECO:0000256" key="11">
    <source>
        <dbReference type="ARBA" id="ARBA00040810"/>
    </source>
</evidence>
<accession>A0A4Y9EMB9</accession>
<evidence type="ECO:0000256" key="2">
    <source>
        <dbReference type="ARBA" id="ARBA00004919"/>
    </source>
</evidence>
<keyword evidence="7 14" id="KW-1133">Transmembrane helix</keyword>
<evidence type="ECO:0000313" key="16">
    <source>
        <dbReference type="Proteomes" id="UP000297737"/>
    </source>
</evidence>
<feature type="transmembrane region" description="Helical" evidence="14">
    <location>
        <begin position="182"/>
        <end position="205"/>
    </location>
</feature>
<feature type="transmembrane region" description="Helical" evidence="14">
    <location>
        <begin position="108"/>
        <end position="126"/>
    </location>
</feature>